<dbReference type="SMART" id="SM00015">
    <property type="entry name" value="IQ"/>
    <property type="match status" value="1"/>
</dbReference>
<feature type="compositionally biased region" description="Pro residues" evidence="2">
    <location>
        <begin position="645"/>
        <end position="683"/>
    </location>
</feature>
<dbReference type="Pfam" id="PF00612">
    <property type="entry name" value="IQ"/>
    <property type="match status" value="1"/>
</dbReference>
<evidence type="ECO:0000256" key="1">
    <source>
        <dbReference type="ARBA" id="ARBA00022860"/>
    </source>
</evidence>
<feature type="region of interest" description="Disordered" evidence="2">
    <location>
        <begin position="1086"/>
        <end position="1122"/>
    </location>
</feature>
<protein>
    <submittedName>
        <fullName evidence="4">Protein IQ-DOMAIN 14</fullName>
    </submittedName>
</protein>
<dbReference type="Proteomes" id="UP000685013">
    <property type="component" value="Chromosome 6"/>
</dbReference>
<dbReference type="InterPro" id="IPR000048">
    <property type="entry name" value="IQ_motif_EF-hand-BS"/>
</dbReference>
<name>A0AAV6NJD3_9ROSI</name>
<feature type="region of interest" description="Disordered" evidence="2">
    <location>
        <begin position="385"/>
        <end position="422"/>
    </location>
</feature>
<feature type="compositionally biased region" description="Basic and acidic residues" evidence="2">
    <location>
        <begin position="889"/>
        <end position="907"/>
    </location>
</feature>
<dbReference type="Pfam" id="PF13178">
    <property type="entry name" value="DUF4005"/>
    <property type="match status" value="1"/>
</dbReference>
<keyword evidence="5" id="KW-1185">Reference proteome</keyword>
<dbReference type="InterPro" id="IPR025064">
    <property type="entry name" value="DUF4005"/>
</dbReference>
<feature type="domain" description="DUF4005" evidence="3">
    <location>
        <begin position="1030"/>
        <end position="1141"/>
    </location>
</feature>
<evidence type="ECO:0000259" key="3">
    <source>
        <dbReference type="Pfam" id="PF13178"/>
    </source>
</evidence>
<dbReference type="PROSITE" id="PS50096">
    <property type="entry name" value="IQ"/>
    <property type="match status" value="1"/>
</dbReference>
<feature type="compositionally biased region" description="Basic and acidic residues" evidence="2">
    <location>
        <begin position="390"/>
        <end position="401"/>
    </location>
</feature>
<feature type="compositionally biased region" description="Polar residues" evidence="2">
    <location>
        <begin position="926"/>
        <end position="936"/>
    </location>
</feature>
<feature type="non-terminal residue" evidence="4">
    <location>
        <position position="1"/>
    </location>
</feature>
<evidence type="ECO:0000256" key="2">
    <source>
        <dbReference type="SAM" id="MobiDB-lite"/>
    </source>
</evidence>
<feature type="region of interest" description="Disordered" evidence="2">
    <location>
        <begin position="595"/>
        <end position="618"/>
    </location>
</feature>
<evidence type="ECO:0000313" key="5">
    <source>
        <dbReference type="Proteomes" id="UP000685013"/>
    </source>
</evidence>
<dbReference type="CDD" id="cd11650">
    <property type="entry name" value="AT4G37440_like"/>
    <property type="match status" value="1"/>
</dbReference>
<feature type="compositionally biased region" description="Polar residues" evidence="2">
    <location>
        <begin position="1006"/>
        <end position="1020"/>
    </location>
</feature>
<feature type="region of interest" description="Disordered" evidence="2">
    <location>
        <begin position="923"/>
        <end position="943"/>
    </location>
</feature>
<dbReference type="GO" id="GO:0005516">
    <property type="term" value="F:calmodulin binding"/>
    <property type="evidence" value="ECO:0007669"/>
    <property type="project" value="UniProtKB-KW"/>
</dbReference>
<reference evidence="4 5" key="1">
    <citation type="journal article" date="2021" name="Hortic Res">
        <title>The domestication of Cucurbita argyrosperma as revealed by the genome of its wild relative.</title>
        <authorList>
            <person name="Barrera-Redondo J."/>
            <person name="Sanchez-de la Vega G."/>
            <person name="Aguirre-Liguori J.A."/>
            <person name="Castellanos-Morales G."/>
            <person name="Gutierrez-Guerrero Y.T."/>
            <person name="Aguirre-Dugua X."/>
            <person name="Aguirre-Planter E."/>
            <person name="Tenaillon M.I."/>
            <person name="Lira-Saade R."/>
            <person name="Eguiarte L.E."/>
        </authorList>
    </citation>
    <scope>NUCLEOTIDE SEQUENCE [LARGE SCALE GENOMIC DNA]</scope>
    <source>
        <strain evidence="4">JBR-2021</strain>
    </source>
</reference>
<dbReference type="CDD" id="cd23767">
    <property type="entry name" value="IQCD"/>
    <property type="match status" value="1"/>
</dbReference>
<feature type="region of interest" description="Disordered" evidence="2">
    <location>
        <begin position="645"/>
        <end position="698"/>
    </location>
</feature>
<evidence type="ECO:0000313" key="4">
    <source>
        <dbReference type="EMBL" id="KAG6597677.1"/>
    </source>
</evidence>
<dbReference type="EMBL" id="JAGKQH010000006">
    <property type="protein sequence ID" value="KAG6597677.1"/>
    <property type="molecule type" value="Genomic_DNA"/>
</dbReference>
<feature type="compositionally biased region" description="Polar residues" evidence="2">
    <location>
        <begin position="402"/>
        <end position="415"/>
    </location>
</feature>
<keyword evidence="1" id="KW-0112">Calmodulin-binding</keyword>
<dbReference type="PANTHER" id="PTHR34057:SF1">
    <property type="entry name" value="ELONGATION FACTOR"/>
    <property type="match status" value="1"/>
</dbReference>
<feature type="compositionally biased region" description="Low complexity" evidence="2">
    <location>
        <begin position="984"/>
        <end position="996"/>
    </location>
</feature>
<organism evidence="4 5">
    <name type="scientific">Cucurbita argyrosperma subsp. sororia</name>
    <dbReference type="NCBI Taxonomy" id="37648"/>
    <lineage>
        <taxon>Eukaryota</taxon>
        <taxon>Viridiplantae</taxon>
        <taxon>Streptophyta</taxon>
        <taxon>Embryophyta</taxon>
        <taxon>Tracheophyta</taxon>
        <taxon>Spermatophyta</taxon>
        <taxon>Magnoliopsida</taxon>
        <taxon>eudicotyledons</taxon>
        <taxon>Gunneridae</taxon>
        <taxon>Pentapetalae</taxon>
        <taxon>rosids</taxon>
        <taxon>fabids</taxon>
        <taxon>Cucurbitales</taxon>
        <taxon>Cucurbitaceae</taxon>
        <taxon>Cucurbiteae</taxon>
        <taxon>Cucurbita</taxon>
    </lineage>
</organism>
<dbReference type="AlphaFoldDB" id="A0AAV6NJD3"/>
<feature type="compositionally biased region" description="Basic and acidic residues" evidence="2">
    <location>
        <begin position="595"/>
        <end position="609"/>
    </location>
</feature>
<feature type="compositionally biased region" description="Basic and acidic residues" evidence="2">
    <location>
        <begin position="867"/>
        <end position="881"/>
    </location>
</feature>
<proteinExistence type="predicted"/>
<feature type="region of interest" description="Disordered" evidence="2">
    <location>
        <begin position="964"/>
        <end position="1052"/>
    </location>
</feature>
<feature type="region of interest" description="Disordered" evidence="2">
    <location>
        <begin position="444"/>
        <end position="465"/>
    </location>
</feature>
<feature type="region of interest" description="Disordered" evidence="2">
    <location>
        <begin position="867"/>
        <end position="907"/>
    </location>
</feature>
<dbReference type="PANTHER" id="PTHR34057">
    <property type="entry name" value="ELONGATION FACTOR"/>
    <property type="match status" value="1"/>
</dbReference>
<comment type="caution">
    <text evidence="4">The sequence shown here is derived from an EMBL/GenBank/DDBJ whole genome shotgun (WGS) entry which is preliminary data.</text>
</comment>
<sequence>METHSKAKCREDLEVDIIECSNKTDPKFCGKEDPDATEYSSSFAETSDTDNCAEFNEGEVETQFFGDIGLPPAFGSFSSALPIRKRKLTNHWQNFIRPLMWRCKWTELRIKEIESQALKYSRALAVYEQGKNLGLDPTMEDFSSKAFPFSSPYYRRKAMKRRKRKRAEDTNDISSYMSQHNLFSYYENKKAELDGTSVADEFANPVKMEKNADSDDKFGINNDSVLEFRDTNSSLEQVLWKIEVVHSRLHKLKGQMDKVMSKNASKFSSSENLSLLAPCEAQTSSAPTPTFSAGNGELSVGVMGASTQHISECDIGELMKPESAISSYGEAILVPDIIESTVGLLTATEVSIPLPQIGDSTEDIVTNVLIPNELAEAERNTHDTIAAQPVEKHEKPEKGKQSEGTSLSSVPTTQPDPMGKALVSDEQSALKKCLASDINFPRNKRKRGERKAGPGSWNKKHSSEPDSQYRMTTYQLSLTKQLQCEAALSCCCCHNVLERDSEFYPCQLHRLNMIMILVINCIMMPPYFAEQVTNCIMKYQIESETLGFGVLCKTLEFATTALLNSHQMKEAGSCFLEGRLLKVFHTADFGETLDAREKDDRRNERKGNGKGESTSSFIPIFRKPSSVEKIFSDFEREQRIVAFQPPTPELPSTPPHVPPRPASPPAPSPPRAPPPIEPSPKISPPRVASPPRACSSTVANHHEKVCDVPIVINDHEEARDIPSVVNHHEEVSNIPAVVNHHREEVSNIPAVVNHHREEVSNIPAVVNHHHKEVSNIPAVVNHHREEVSYVPEPTANHLSSAIKIQATYRGYVARKSFRALKCLVRLQGIVQGNNVRRQTLNAKKQMQLLVWVQSQIQSRRIEMIENQRQLQDHHNDKEAHSTFDASEGGNHENWDESSLTKEEKDARLQRKVEAAIKRERARAYAYSQSHQRTTPRFGQDAQMGTCSMGVPRWLKWLEGQLPTEAPPKHHLPRPVTPQLEQKSSPRTPSSNNRRPSFGLDGRDTPTPKSTKATPFSNSRPAWSPHWSRTPPTARSNVSSDSRSRGRRVLSPFEMRLKDDDSLVSCPPYMAPHYMTPTISAKAKVRAHSNPRERFPGTPRSEASSRRQSFPPTQGVGSFRNRGLMSPRTEHAALDDNQSLRSVGFSIASTPTGNRRKPFNRFV</sequence>
<accession>A0AAV6NJD3</accession>
<dbReference type="InterPro" id="IPR038745">
    <property type="entry name" value="AT4G37440-like"/>
</dbReference>
<gene>
    <name evidence="4" type="primary">IQD14</name>
    <name evidence="4" type="ORF">SDJN03_10857</name>
</gene>
<feature type="compositionally biased region" description="Polar residues" evidence="2">
    <location>
        <begin position="1105"/>
        <end position="1115"/>
    </location>
</feature>